<gene>
    <name evidence="3" type="ORF">OMED0929_LOCUS7365</name>
</gene>
<organism evidence="3">
    <name type="scientific">Ostreococcus mediterraneus</name>
    <dbReference type="NCBI Taxonomy" id="1486918"/>
    <lineage>
        <taxon>Eukaryota</taxon>
        <taxon>Viridiplantae</taxon>
        <taxon>Chlorophyta</taxon>
        <taxon>Mamiellophyceae</taxon>
        <taxon>Mamiellales</taxon>
        <taxon>Bathycoccaceae</taxon>
        <taxon>Ostreococcus</taxon>
    </lineage>
</organism>
<reference evidence="3" key="1">
    <citation type="submission" date="2021-01" db="EMBL/GenBank/DDBJ databases">
        <authorList>
            <person name="Corre E."/>
            <person name="Pelletier E."/>
            <person name="Niang G."/>
            <person name="Scheremetjew M."/>
            <person name="Finn R."/>
            <person name="Kale V."/>
            <person name="Holt S."/>
            <person name="Cochrane G."/>
            <person name="Meng A."/>
            <person name="Brown T."/>
            <person name="Cohen L."/>
        </authorList>
    </citation>
    <scope>NUCLEOTIDE SEQUENCE</scope>
    <source>
        <strain evidence="3">Clade-D-RCC2572</strain>
    </source>
</reference>
<dbReference type="SMART" id="SM00268">
    <property type="entry name" value="ACTIN"/>
    <property type="match status" value="1"/>
</dbReference>
<name>A0A7S0KSK1_9CHLO</name>
<dbReference type="Gene3D" id="3.30.420.40">
    <property type="match status" value="3"/>
</dbReference>
<evidence type="ECO:0008006" key="4">
    <source>
        <dbReference type="Google" id="ProtNLM"/>
    </source>
</evidence>
<dbReference type="InterPro" id="IPR043129">
    <property type="entry name" value="ATPase_NBD"/>
</dbReference>
<feature type="compositionally biased region" description="Polar residues" evidence="2">
    <location>
        <begin position="36"/>
        <end position="56"/>
    </location>
</feature>
<dbReference type="PRINTS" id="PR00190">
    <property type="entry name" value="ACTIN"/>
</dbReference>
<comment type="similarity">
    <text evidence="1">Belongs to the actin family.</text>
</comment>
<dbReference type="Gene3D" id="3.90.640.10">
    <property type="entry name" value="Actin, Chain A, domain 4"/>
    <property type="match status" value="1"/>
</dbReference>
<dbReference type="CDD" id="cd13395">
    <property type="entry name" value="ASKHA_NBD_Arp4_ACTL6-like"/>
    <property type="match status" value="1"/>
</dbReference>
<accession>A0A7S0KSK1</accession>
<dbReference type="FunFam" id="3.30.420.40:FF:000050">
    <property type="entry name" value="Actin, alpha skeletal muscle"/>
    <property type="match status" value="1"/>
</dbReference>
<evidence type="ECO:0000256" key="2">
    <source>
        <dbReference type="SAM" id="MobiDB-lite"/>
    </source>
</evidence>
<evidence type="ECO:0000313" key="3">
    <source>
        <dbReference type="EMBL" id="CAD8589219.1"/>
    </source>
</evidence>
<dbReference type="PANTHER" id="PTHR11937">
    <property type="entry name" value="ACTIN"/>
    <property type="match status" value="1"/>
</dbReference>
<protein>
    <recommendedName>
        <fullName evidence="4">Actin-related protein 4</fullName>
    </recommendedName>
</protein>
<dbReference type="SUPFAM" id="SSF53067">
    <property type="entry name" value="Actin-like ATPase domain"/>
    <property type="match status" value="2"/>
</dbReference>
<dbReference type="AlphaFoldDB" id="A0A7S0KSK1"/>
<feature type="region of interest" description="Disordered" evidence="2">
    <location>
        <begin position="35"/>
        <end position="58"/>
    </location>
</feature>
<dbReference type="FunFam" id="3.30.420.40:FF:000058">
    <property type="entry name" value="Putative actin-related protein 5"/>
    <property type="match status" value="1"/>
</dbReference>
<sequence>MYGGDEVSAIVLDLGSHSVKAGYAGQDTPQCVFPSSVGTTAKSGNDMDTSDGGKNSSKTKDYYVDNMGFRRDGMEVESPFGENGLIEDWDAVEAIWEYAFKKRLTIQTDEHPMLLSEPVHTTDAVREKMVEIMFEKHAPPALFLAKNPVLSSFAVGKATSLVIDMGGKQTTVSAVHEGFALQKSVVRSALGGEALTDVVLKYLEKQKVDVRPPYSFTKKVKGNGQFDVKNVSYPKTTGSYALFKKREIAADLKESVCRLNDHTFNSAEHKNVPLVAYELPDGNTVEVGVERFQIPELLFQPELLKEMNITVPGIDGDTKLKSIQELVLECINNSDVDVRKDLWGNLALSGGSSMFTSMRERVEGALFDHAPQNVRTKVIASMNSVERRFATWIGGSILASLGSFQQLWMSKQEYEEHGASLIGKKCP</sequence>
<evidence type="ECO:0000256" key="1">
    <source>
        <dbReference type="RuleBase" id="RU000487"/>
    </source>
</evidence>
<dbReference type="EMBL" id="HBEW01008749">
    <property type="protein sequence ID" value="CAD8589219.1"/>
    <property type="molecule type" value="Transcribed_RNA"/>
</dbReference>
<proteinExistence type="inferred from homology"/>
<dbReference type="Pfam" id="PF00022">
    <property type="entry name" value="Actin"/>
    <property type="match status" value="1"/>
</dbReference>
<dbReference type="InterPro" id="IPR004000">
    <property type="entry name" value="Actin"/>
</dbReference>